<dbReference type="EMBL" id="AGBF01000447">
    <property type="protein sequence ID" value="EGX54465.1"/>
    <property type="molecule type" value="Genomic_DNA"/>
</dbReference>
<organism evidence="4 5">
    <name type="scientific">Streptomyces zinciresistens K42</name>
    <dbReference type="NCBI Taxonomy" id="700597"/>
    <lineage>
        <taxon>Bacteria</taxon>
        <taxon>Bacillati</taxon>
        <taxon>Actinomycetota</taxon>
        <taxon>Actinomycetes</taxon>
        <taxon>Kitasatosporales</taxon>
        <taxon>Streptomycetaceae</taxon>
        <taxon>Streptomyces</taxon>
    </lineage>
</organism>
<dbReference type="Proteomes" id="UP000004217">
    <property type="component" value="Unassembled WGS sequence"/>
</dbReference>
<dbReference type="AlphaFoldDB" id="G2GPV0"/>
<feature type="domain" description="AMP-dependent synthetase/ligase" evidence="3">
    <location>
        <begin position="1"/>
        <end position="315"/>
    </location>
</feature>
<dbReference type="Pfam" id="PF00501">
    <property type="entry name" value="AMP-binding"/>
    <property type="match status" value="1"/>
</dbReference>
<dbReference type="NCBIfam" id="TIGR01733">
    <property type="entry name" value="AA-adenyl-dom"/>
    <property type="match status" value="1"/>
</dbReference>
<dbReference type="InterPro" id="IPR010071">
    <property type="entry name" value="AA_adenyl_dom"/>
</dbReference>
<reference evidence="4 5" key="1">
    <citation type="submission" date="2011-08" db="EMBL/GenBank/DDBJ databases">
        <authorList>
            <person name="Lin Y."/>
            <person name="Hao X."/>
            <person name="Johnstone L."/>
            <person name="Miller S.J."/>
            <person name="Wei G."/>
            <person name="Rensing C."/>
        </authorList>
    </citation>
    <scope>NUCLEOTIDE SEQUENCE [LARGE SCALE GENOMIC DNA]</scope>
    <source>
        <strain evidence="4 5">K42</strain>
    </source>
</reference>
<dbReference type="InterPro" id="IPR045851">
    <property type="entry name" value="AMP-bd_C_sf"/>
</dbReference>
<dbReference type="GO" id="GO:0005737">
    <property type="term" value="C:cytoplasm"/>
    <property type="evidence" value="ECO:0007669"/>
    <property type="project" value="TreeGrafter"/>
</dbReference>
<keyword evidence="5" id="KW-1185">Reference proteome</keyword>
<dbReference type="InterPro" id="IPR020845">
    <property type="entry name" value="AMP-binding_CS"/>
</dbReference>
<dbReference type="InterPro" id="IPR000873">
    <property type="entry name" value="AMP-dep_synth/lig_dom"/>
</dbReference>
<evidence type="ECO:0000259" key="3">
    <source>
        <dbReference type="Pfam" id="PF00501"/>
    </source>
</evidence>
<evidence type="ECO:0000256" key="2">
    <source>
        <dbReference type="ARBA" id="ARBA00022553"/>
    </source>
</evidence>
<dbReference type="PANTHER" id="PTHR45527:SF1">
    <property type="entry name" value="FATTY ACID SYNTHASE"/>
    <property type="match status" value="1"/>
</dbReference>
<dbReference type="PANTHER" id="PTHR45527">
    <property type="entry name" value="NONRIBOSOMAL PEPTIDE SYNTHETASE"/>
    <property type="match status" value="1"/>
</dbReference>
<dbReference type="Gene3D" id="3.40.50.980">
    <property type="match status" value="2"/>
</dbReference>
<dbReference type="FunFam" id="2.30.38.10:FF:000001">
    <property type="entry name" value="Non-ribosomal peptide synthetase PvdI"/>
    <property type="match status" value="1"/>
</dbReference>
<dbReference type="Gene3D" id="2.30.38.10">
    <property type="entry name" value="Luciferase, Domain 3"/>
    <property type="match status" value="1"/>
</dbReference>
<keyword evidence="1" id="KW-0596">Phosphopantetheine</keyword>
<evidence type="ECO:0000313" key="5">
    <source>
        <dbReference type="Proteomes" id="UP000004217"/>
    </source>
</evidence>
<name>G2GPV0_9ACTN</name>
<dbReference type="GO" id="GO:0043041">
    <property type="term" value="P:amino acid activation for nonribosomal peptide biosynthetic process"/>
    <property type="evidence" value="ECO:0007669"/>
    <property type="project" value="TreeGrafter"/>
</dbReference>
<keyword evidence="2" id="KW-0597">Phosphoprotein</keyword>
<dbReference type="GO" id="GO:0044550">
    <property type="term" value="P:secondary metabolite biosynthetic process"/>
    <property type="evidence" value="ECO:0007669"/>
    <property type="project" value="TreeGrafter"/>
</dbReference>
<comment type="caution">
    <text evidence="4">The sequence shown here is derived from an EMBL/GenBank/DDBJ whole genome shotgun (WGS) entry which is preliminary data.</text>
</comment>
<dbReference type="PROSITE" id="PS00455">
    <property type="entry name" value="AMP_BINDING"/>
    <property type="match status" value="1"/>
</dbReference>
<proteinExistence type="predicted"/>
<sequence>MARRLVGVGVVPGDVVGVHLERGPELVVSLLGVLKAGAAYTLLDPAFPAERLATVVTDAEVRVLVTRDDLSRPLPPSGIRRVLLDRDAALIASLDDSDLGLVCGGSGAACVMFTSGSTGRPKGVVAPHRALVSTFVGPDYLGFCADDVYLQSSPVSWDAFALEVFGALFHGGRTVLPVGSRTDLDEVAALVAGCGVTVLQLSASLFNVLVDDFPGLFAGLRAVMTAGEAASVSHVARVCARHPGLRVLNGYGPVESMGFTTSHVVGGVVEGAGSVPIGVPLAGKRVFVLDGGLCAVPVGVPGELYVAGSGLAFGYVGRAGLTGERFVACPFGGAGERMYRTGDVGRWRADGALEFLRRADDQVKVRGFRIEPREVEAVLSGHERVVQCAAVVREDRPGDRRLVAYAVPGPDAKAVDPG</sequence>
<dbReference type="SUPFAM" id="SSF56801">
    <property type="entry name" value="Acetyl-CoA synthetase-like"/>
    <property type="match status" value="1"/>
</dbReference>
<dbReference type="Gene3D" id="3.30.300.30">
    <property type="match status" value="1"/>
</dbReference>
<accession>G2GPV0</accession>
<gene>
    <name evidence="4" type="ORF">SZN_37823</name>
</gene>
<evidence type="ECO:0000313" key="4">
    <source>
        <dbReference type="EMBL" id="EGX54465.1"/>
    </source>
</evidence>
<protein>
    <submittedName>
        <fullName evidence="4">Amino acid adenylation domain-containing protein</fullName>
    </submittedName>
</protein>
<evidence type="ECO:0000256" key="1">
    <source>
        <dbReference type="ARBA" id="ARBA00022450"/>
    </source>
</evidence>
<dbReference type="GO" id="GO:0031177">
    <property type="term" value="F:phosphopantetheine binding"/>
    <property type="evidence" value="ECO:0007669"/>
    <property type="project" value="TreeGrafter"/>
</dbReference>
<feature type="non-terminal residue" evidence="4">
    <location>
        <position position="418"/>
    </location>
</feature>